<comment type="caution">
    <text evidence="2">The sequence shown here is derived from an EMBL/GenBank/DDBJ whole genome shotgun (WGS) entry which is preliminary data.</text>
</comment>
<dbReference type="PIRSF" id="PIRSF039123">
    <property type="entry name" value="Diphthamide_synthase"/>
    <property type="match status" value="1"/>
</dbReference>
<keyword evidence="2" id="KW-0067">ATP-binding</keyword>
<evidence type="ECO:0000259" key="1">
    <source>
        <dbReference type="Pfam" id="PF01902"/>
    </source>
</evidence>
<dbReference type="PANTHER" id="PTHR12196">
    <property type="entry name" value="DOMAIN OF UNKNOWN FUNCTION 71 DUF71 -CONTAINING PROTEIN"/>
    <property type="match status" value="1"/>
</dbReference>
<dbReference type="InterPro" id="IPR002761">
    <property type="entry name" value="Diphthami_syn_dom"/>
</dbReference>
<name>A0A0V8RWJ9_PYROC</name>
<accession>A0A0V8RWJ9</accession>
<sequence length="230" mass="25679">MRACSMFSGGKDSTYALHWAVLHGFQVCCLVTLRPRLGWASMLFHYPGVELTRLQAEALELPLVEGEAGEDEEAGLVEVLRRARGRGCEAVVAGALLSDYQRLRFAAAAEEVGLRIFTPLWRINQVEYMRSLVREGFKVMVVSVQAYGLPGSLVGRVLDEETVEEIIERARRYGFNPAFEGGEAETLVLDAPLFRKQLRVEGVVERLGPDHYFYKITRAWLVPKHGVPGG</sequence>
<dbReference type="CDD" id="cd01994">
    <property type="entry name" value="AANH_PF0828-like"/>
    <property type="match status" value="1"/>
</dbReference>
<dbReference type="GO" id="GO:0017178">
    <property type="term" value="F:diphthine-ammonia ligase activity"/>
    <property type="evidence" value="ECO:0007669"/>
    <property type="project" value="TreeGrafter"/>
</dbReference>
<dbReference type="RefSeq" id="WP_058371087.1">
    <property type="nucleotide sequence ID" value="NZ_LNTB01000001.1"/>
</dbReference>
<keyword evidence="2" id="KW-0547">Nucleotide-binding</keyword>
<reference evidence="2 3" key="1">
    <citation type="submission" date="2015-11" db="EMBL/GenBank/DDBJ databases">
        <title>Genome sequence of Pyrodictium occultum PL-19, a marine hyperthermophilic archaeon isolated from Volcano, Italy.</title>
        <authorList>
            <person name="Utturkar S."/>
            <person name="Huber H."/>
            <person name="Leptihn S."/>
            <person name="Brown S."/>
            <person name="Stetter K.O."/>
            <person name="Podar M."/>
        </authorList>
    </citation>
    <scope>NUCLEOTIDE SEQUENCE [LARGE SCALE GENOMIC DNA]</scope>
    <source>
        <strain evidence="2 3">PL-19</strain>
    </source>
</reference>
<dbReference type="NCBIfam" id="TIGR03679">
    <property type="entry name" value="arCOG00187"/>
    <property type="match status" value="1"/>
</dbReference>
<dbReference type="Gene3D" id="3.90.1490.10">
    <property type="entry name" value="putative n-type atp pyrophosphatase, domain 2"/>
    <property type="match status" value="1"/>
</dbReference>
<dbReference type="NCBIfam" id="TIGR00290">
    <property type="entry name" value="MJ0570_dom"/>
    <property type="match status" value="1"/>
</dbReference>
<dbReference type="InterPro" id="IPR030662">
    <property type="entry name" value="DPH6/MJ0570"/>
</dbReference>
<dbReference type="Pfam" id="PF01902">
    <property type="entry name" value="Diphthami_syn_2"/>
    <property type="match status" value="1"/>
</dbReference>
<dbReference type="SUPFAM" id="SSF52402">
    <property type="entry name" value="Adenine nucleotide alpha hydrolases-like"/>
    <property type="match status" value="1"/>
</dbReference>
<organism evidence="2 3">
    <name type="scientific">Pyrodictium occultum</name>
    <dbReference type="NCBI Taxonomy" id="2309"/>
    <lineage>
        <taxon>Archaea</taxon>
        <taxon>Thermoproteota</taxon>
        <taxon>Thermoprotei</taxon>
        <taxon>Desulfurococcales</taxon>
        <taxon>Pyrodictiaceae</taxon>
        <taxon>Pyrodictium</taxon>
    </lineage>
</organism>
<dbReference type="Proteomes" id="UP000053352">
    <property type="component" value="Unassembled WGS sequence"/>
</dbReference>
<dbReference type="InterPro" id="IPR014729">
    <property type="entry name" value="Rossmann-like_a/b/a_fold"/>
</dbReference>
<dbReference type="GO" id="GO:0005524">
    <property type="term" value="F:ATP binding"/>
    <property type="evidence" value="ECO:0007669"/>
    <property type="project" value="UniProtKB-KW"/>
</dbReference>
<dbReference type="STRING" id="2309.CF15_06655"/>
<dbReference type="GO" id="GO:0017183">
    <property type="term" value="P:protein histidyl modification to diphthamide"/>
    <property type="evidence" value="ECO:0007669"/>
    <property type="project" value="TreeGrafter"/>
</dbReference>
<dbReference type="Gene3D" id="3.40.50.620">
    <property type="entry name" value="HUPs"/>
    <property type="match status" value="1"/>
</dbReference>
<keyword evidence="3" id="KW-1185">Reference proteome</keyword>
<dbReference type="InterPro" id="IPR022427">
    <property type="entry name" value="MJ0570_ATP-bd"/>
</dbReference>
<gene>
    <name evidence="2" type="ORF">CF15_06655</name>
</gene>
<evidence type="ECO:0000313" key="2">
    <source>
        <dbReference type="EMBL" id="KSW12403.1"/>
    </source>
</evidence>
<dbReference type="EMBL" id="LNTB01000001">
    <property type="protein sequence ID" value="KSW12403.1"/>
    <property type="molecule type" value="Genomic_DNA"/>
</dbReference>
<dbReference type="PANTHER" id="PTHR12196:SF2">
    <property type="entry name" value="DIPHTHINE--AMMONIA LIGASE"/>
    <property type="match status" value="1"/>
</dbReference>
<evidence type="ECO:0000313" key="3">
    <source>
        <dbReference type="Proteomes" id="UP000053352"/>
    </source>
</evidence>
<protein>
    <submittedName>
        <fullName evidence="2">ATP-binding protein</fullName>
    </submittedName>
</protein>
<proteinExistence type="predicted"/>
<dbReference type="AlphaFoldDB" id="A0A0V8RWJ9"/>
<feature type="domain" description="Diphthamide synthase" evidence="1">
    <location>
        <begin position="1"/>
        <end position="219"/>
    </location>
</feature>